<keyword evidence="3" id="KW-0949">S-adenosyl-L-methionine</keyword>
<dbReference type="GO" id="GO:0008168">
    <property type="term" value="F:methyltransferase activity"/>
    <property type="evidence" value="ECO:0007669"/>
    <property type="project" value="UniProtKB-KW"/>
</dbReference>
<evidence type="ECO:0000256" key="3">
    <source>
        <dbReference type="ARBA" id="ARBA00022691"/>
    </source>
</evidence>
<evidence type="ECO:0000256" key="2">
    <source>
        <dbReference type="ARBA" id="ARBA00022679"/>
    </source>
</evidence>
<sequence>MAACPITGETATRVQAVGTKLLRGLWRHSFGVTPSVLPERGEFTLWRAPCGLMFFDPPVEGDAAFYAALYEKLDAPALIRRAAPTRPEYLAAARHLRAGDAVLDVGAGPGAFASPGVRVTALDPHAAEGGGVLRETAADHAARLGEHYDAVTAFQVIEHVADPLALTRAMLACLKPGGLLMLGAPLWPSPMTAIPNFCLNAPPHHLSWWNEGATRALAAQAGLVVRDVALLPAAPGQPLIHWMGRLAPMKAPPDGPYFRADWRWHASLLAAYAAARILAPLRRIPPDAAPHFVLLVAQKPPR</sequence>
<dbReference type="InterPro" id="IPR029063">
    <property type="entry name" value="SAM-dependent_MTases_sf"/>
</dbReference>
<dbReference type="Gene3D" id="3.40.50.150">
    <property type="entry name" value="Vaccinia Virus protein VP39"/>
    <property type="match status" value="1"/>
</dbReference>
<organism evidence="4 5">
    <name type="scientific">Plastoroseomonas arctica</name>
    <dbReference type="NCBI Taxonomy" id="1509237"/>
    <lineage>
        <taxon>Bacteria</taxon>
        <taxon>Pseudomonadati</taxon>
        <taxon>Pseudomonadota</taxon>
        <taxon>Alphaproteobacteria</taxon>
        <taxon>Acetobacterales</taxon>
        <taxon>Acetobacteraceae</taxon>
        <taxon>Plastoroseomonas</taxon>
    </lineage>
</organism>
<dbReference type="GO" id="GO:0032259">
    <property type="term" value="P:methylation"/>
    <property type="evidence" value="ECO:0007669"/>
    <property type="project" value="UniProtKB-KW"/>
</dbReference>
<evidence type="ECO:0000313" key="4">
    <source>
        <dbReference type="EMBL" id="MBR0655648.1"/>
    </source>
</evidence>
<keyword evidence="5" id="KW-1185">Reference proteome</keyword>
<dbReference type="Pfam" id="PF13489">
    <property type="entry name" value="Methyltransf_23"/>
    <property type="match status" value="1"/>
</dbReference>
<protein>
    <submittedName>
        <fullName evidence="4">Methyltransferase domain-containing protein</fullName>
    </submittedName>
</protein>
<evidence type="ECO:0000256" key="1">
    <source>
        <dbReference type="ARBA" id="ARBA00022603"/>
    </source>
</evidence>
<dbReference type="SUPFAM" id="SSF53335">
    <property type="entry name" value="S-adenosyl-L-methionine-dependent methyltransferases"/>
    <property type="match status" value="1"/>
</dbReference>
<dbReference type="PANTHER" id="PTHR43464:SF19">
    <property type="entry name" value="UBIQUINONE BIOSYNTHESIS O-METHYLTRANSFERASE, MITOCHONDRIAL"/>
    <property type="match status" value="1"/>
</dbReference>
<comment type="caution">
    <text evidence="4">The sequence shown here is derived from an EMBL/GenBank/DDBJ whole genome shotgun (WGS) entry which is preliminary data.</text>
</comment>
<accession>A0AAF1KPA7</accession>
<keyword evidence="2" id="KW-0808">Transferase</keyword>
<dbReference type="EMBL" id="JAAEDH010000011">
    <property type="protein sequence ID" value="MBR0655648.1"/>
    <property type="molecule type" value="Genomic_DNA"/>
</dbReference>
<reference evidence="4" key="2">
    <citation type="journal article" date="2021" name="Syst. Appl. Microbiol.">
        <title>Roseomonas hellenica sp. nov., isolated from roots of wild-growing Alkanna tinctoria.</title>
        <authorList>
            <person name="Rat A."/>
            <person name="Naranjo H.D."/>
            <person name="Lebbe L."/>
            <person name="Cnockaert M."/>
            <person name="Krigas N."/>
            <person name="Grigoriadou K."/>
            <person name="Maloupa E."/>
            <person name="Willems A."/>
        </authorList>
    </citation>
    <scope>NUCLEOTIDE SEQUENCE</scope>
    <source>
        <strain evidence="4">LMG 28251</strain>
    </source>
</reference>
<reference evidence="4" key="1">
    <citation type="submission" date="2020-01" db="EMBL/GenBank/DDBJ databases">
        <authorList>
            <person name="Rat A."/>
        </authorList>
    </citation>
    <scope>NUCLEOTIDE SEQUENCE</scope>
    <source>
        <strain evidence="4">LMG 28251</strain>
    </source>
</reference>
<keyword evidence="1 4" id="KW-0489">Methyltransferase</keyword>
<proteinExistence type="predicted"/>
<name>A0AAF1KPA7_9PROT</name>
<dbReference type="Proteomes" id="UP001196068">
    <property type="component" value="Unassembled WGS sequence"/>
</dbReference>
<dbReference type="AlphaFoldDB" id="A0AAF1KPA7"/>
<dbReference type="CDD" id="cd02440">
    <property type="entry name" value="AdoMet_MTases"/>
    <property type="match status" value="1"/>
</dbReference>
<evidence type="ECO:0000313" key="5">
    <source>
        <dbReference type="Proteomes" id="UP001196068"/>
    </source>
</evidence>
<dbReference type="PANTHER" id="PTHR43464">
    <property type="entry name" value="METHYLTRANSFERASE"/>
    <property type="match status" value="1"/>
</dbReference>
<gene>
    <name evidence="4" type="ORF">GXW79_11205</name>
</gene>
<dbReference type="RefSeq" id="WP_211874483.1">
    <property type="nucleotide sequence ID" value="NZ_JAAEDH010000011.1"/>
</dbReference>